<protein>
    <submittedName>
        <fullName evidence="1">Uncharacterized protein</fullName>
    </submittedName>
</protein>
<evidence type="ECO:0000313" key="1">
    <source>
        <dbReference type="EMBL" id="QHT79056.1"/>
    </source>
</evidence>
<organism evidence="1">
    <name type="scientific">viral metagenome</name>
    <dbReference type="NCBI Taxonomy" id="1070528"/>
    <lineage>
        <taxon>unclassified sequences</taxon>
        <taxon>metagenomes</taxon>
        <taxon>organismal metagenomes</taxon>
    </lineage>
</organism>
<dbReference type="AlphaFoldDB" id="A0A6C0HFZ5"/>
<name>A0A6C0HFZ5_9ZZZZ</name>
<sequence>MACLPVYTSSEKAKQNDESIESNAWTKMIVSPSTPLSAIMVIQDDIYSASPVTARYSQLRDETTSLQEKAVLQLKGRAWPVRRTAEGIAGVGLEQERHSMWTPLGFRAICSLRECQMIIIDETKKSVVFYPEDVRLWSKEIPVYILDSSAHIVYIPSEEYSIYQWLQKQESLGFSVEWPEMEGTIDELKVAAAKVGESTTKVVKATLQRKVGKAQSVQVLKEW</sequence>
<reference evidence="1" key="1">
    <citation type="journal article" date="2020" name="Nature">
        <title>Giant virus diversity and host interactions through global metagenomics.</title>
        <authorList>
            <person name="Schulz F."/>
            <person name="Roux S."/>
            <person name="Paez-Espino D."/>
            <person name="Jungbluth S."/>
            <person name="Walsh D.A."/>
            <person name="Denef V.J."/>
            <person name="McMahon K.D."/>
            <person name="Konstantinidis K.T."/>
            <person name="Eloe-Fadrosh E.A."/>
            <person name="Kyrpides N.C."/>
            <person name="Woyke T."/>
        </authorList>
    </citation>
    <scope>NUCLEOTIDE SEQUENCE</scope>
    <source>
        <strain evidence="1">GVMAG-M-3300023179-97</strain>
    </source>
</reference>
<dbReference type="EMBL" id="MN739944">
    <property type="protein sequence ID" value="QHT79056.1"/>
    <property type="molecule type" value="Genomic_DNA"/>
</dbReference>
<accession>A0A6C0HFZ5</accession>
<proteinExistence type="predicted"/>